<feature type="transmembrane region" description="Helical" evidence="7">
    <location>
        <begin position="147"/>
        <end position="165"/>
    </location>
</feature>
<proteinExistence type="predicted"/>
<dbReference type="Pfam" id="PF00528">
    <property type="entry name" value="BPD_transp_1"/>
    <property type="match status" value="1"/>
</dbReference>
<gene>
    <name evidence="9" type="ORF">IAA64_02680</name>
</gene>
<dbReference type="Gene3D" id="1.10.3720.10">
    <property type="entry name" value="MetI-like"/>
    <property type="match status" value="1"/>
</dbReference>
<comment type="subcellular location">
    <subcellularLocation>
        <location evidence="1">Cell membrane</location>
        <topology evidence="1">Multi-pass membrane protein</topology>
    </subcellularLocation>
</comment>
<evidence type="ECO:0000256" key="3">
    <source>
        <dbReference type="ARBA" id="ARBA00022475"/>
    </source>
</evidence>
<dbReference type="InterPro" id="IPR035906">
    <property type="entry name" value="MetI-like_sf"/>
</dbReference>
<dbReference type="InterPro" id="IPR000515">
    <property type="entry name" value="MetI-like"/>
</dbReference>
<keyword evidence="6 7" id="KW-0472">Membrane</keyword>
<feature type="domain" description="ABC transmembrane type-1" evidence="8">
    <location>
        <begin position="74"/>
        <end position="298"/>
    </location>
</feature>
<evidence type="ECO:0000256" key="1">
    <source>
        <dbReference type="ARBA" id="ARBA00004651"/>
    </source>
</evidence>
<dbReference type="SUPFAM" id="SSF161098">
    <property type="entry name" value="MetI-like"/>
    <property type="match status" value="1"/>
</dbReference>
<sequence>MRAKGIKRHGKDVAFQAVVTGVTLAITLLLLYPLYFTVIASFSEPYEVVKGNVLLWPSGFTLDAYKYMLEEKSIWSGYGNSIVYTVFGTLYNVLLTIPAAYVLSKHDLPGRMLFTWFFFITMYFGGGLIPTYLLYRDLSLLNTRWSMILGTGVSCWNLIVCRQFFASSVPNELYEAAYIDGCSEIRAFLVIALPLSGAIIAIMLLFYGVGHWNNYFNALIYLTNSKLHPLQLVLRRILIQNQDMANQLETMSMSGEEIEALTRRTYLAYAMKYALILISSAPLLIIYPFVQKQFVRGVMIGALKG</sequence>
<protein>
    <submittedName>
        <fullName evidence="9">Carbohydrate ABC transporter permease</fullName>
    </submittedName>
</protein>
<dbReference type="GO" id="GO:0005886">
    <property type="term" value="C:plasma membrane"/>
    <property type="evidence" value="ECO:0007669"/>
    <property type="project" value="UniProtKB-SubCell"/>
</dbReference>
<evidence type="ECO:0000256" key="5">
    <source>
        <dbReference type="ARBA" id="ARBA00022989"/>
    </source>
</evidence>
<dbReference type="EMBL" id="DVOT01000050">
    <property type="protein sequence ID" value="HIV26848.1"/>
    <property type="molecule type" value="Genomic_DNA"/>
</dbReference>
<reference evidence="9" key="2">
    <citation type="journal article" date="2021" name="PeerJ">
        <title>Extensive microbial diversity within the chicken gut microbiome revealed by metagenomics and culture.</title>
        <authorList>
            <person name="Gilroy R."/>
            <person name="Ravi A."/>
            <person name="Getino M."/>
            <person name="Pursley I."/>
            <person name="Horton D.L."/>
            <person name="Alikhan N.F."/>
            <person name="Baker D."/>
            <person name="Gharbi K."/>
            <person name="Hall N."/>
            <person name="Watson M."/>
            <person name="Adriaenssens E.M."/>
            <person name="Foster-Nyarko E."/>
            <person name="Jarju S."/>
            <person name="Secka A."/>
            <person name="Antonio M."/>
            <person name="Oren A."/>
            <person name="Chaudhuri R.R."/>
            <person name="La Ragione R."/>
            <person name="Hildebrand F."/>
            <person name="Pallen M.J."/>
        </authorList>
    </citation>
    <scope>NUCLEOTIDE SEQUENCE</scope>
    <source>
        <strain evidence="9">CHK183-6373</strain>
    </source>
</reference>
<evidence type="ECO:0000313" key="9">
    <source>
        <dbReference type="EMBL" id="HIV26848.1"/>
    </source>
</evidence>
<keyword evidence="5 7" id="KW-1133">Transmembrane helix</keyword>
<feature type="transmembrane region" description="Helical" evidence="7">
    <location>
        <begin position="81"/>
        <end position="101"/>
    </location>
</feature>
<dbReference type="PANTHER" id="PTHR43744">
    <property type="entry name" value="ABC TRANSPORTER PERMEASE PROTEIN MG189-RELATED-RELATED"/>
    <property type="match status" value="1"/>
</dbReference>
<evidence type="ECO:0000256" key="4">
    <source>
        <dbReference type="ARBA" id="ARBA00022692"/>
    </source>
</evidence>
<dbReference type="PANTHER" id="PTHR43744:SF9">
    <property type="entry name" value="POLYGALACTURONAN_RHAMNOGALACTURONAN TRANSPORT SYSTEM PERMEASE PROTEIN YTCP"/>
    <property type="match status" value="1"/>
</dbReference>
<name>A0A9D1TC59_9FIRM</name>
<comment type="caution">
    <text evidence="9">The sequence shown here is derived from an EMBL/GenBank/DDBJ whole genome shotgun (WGS) entry which is preliminary data.</text>
</comment>
<evidence type="ECO:0000259" key="8">
    <source>
        <dbReference type="Pfam" id="PF00528"/>
    </source>
</evidence>
<feature type="transmembrane region" description="Helical" evidence="7">
    <location>
        <begin position="12"/>
        <end position="33"/>
    </location>
</feature>
<feature type="transmembrane region" description="Helical" evidence="7">
    <location>
        <begin position="185"/>
        <end position="207"/>
    </location>
</feature>
<keyword evidence="2" id="KW-0813">Transport</keyword>
<dbReference type="AlphaFoldDB" id="A0A9D1TC59"/>
<keyword evidence="3" id="KW-1003">Cell membrane</keyword>
<organism evidence="9 10">
    <name type="scientific">Candidatus Ornithocaccomicrobium faecavium</name>
    <dbReference type="NCBI Taxonomy" id="2840890"/>
    <lineage>
        <taxon>Bacteria</taxon>
        <taxon>Bacillati</taxon>
        <taxon>Bacillota</taxon>
        <taxon>Clostridia</taxon>
        <taxon>Candidatus Ornithocaccomicrobium</taxon>
    </lineage>
</organism>
<evidence type="ECO:0000256" key="6">
    <source>
        <dbReference type="ARBA" id="ARBA00023136"/>
    </source>
</evidence>
<dbReference type="Proteomes" id="UP000886884">
    <property type="component" value="Unassembled WGS sequence"/>
</dbReference>
<evidence type="ECO:0000313" key="10">
    <source>
        <dbReference type="Proteomes" id="UP000886884"/>
    </source>
</evidence>
<evidence type="ECO:0000256" key="7">
    <source>
        <dbReference type="SAM" id="Phobius"/>
    </source>
</evidence>
<reference evidence="9" key="1">
    <citation type="submission" date="2020-10" db="EMBL/GenBank/DDBJ databases">
        <authorList>
            <person name="Gilroy R."/>
        </authorList>
    </citation>
    <scope>NUCLEOTIDE SEQUENCE</scope>
    <source>
        <strain evidence="9">CHK183-6373</strain>
    </source>
</reference>
<feature type="transmembrane region" description="Helical" evidence="7">
    <location>
        <begin position="273"/>
        <end position="290"/>
    </location>
</feature>
<keyword evidence="4 7" id="KW-0812">Transmembrane</keyword>
<feature type="transmembrane region" description="Helical" evidence="7">
    <location>
        <begin position="113"/>
        <end position="135"/>
    </location>
</feature>
<dbReference type="GO" id="GO:0055085">
    <property type="term" value="P:transmembrane transport"/>
    <property type="evidence" value="ECO:0007669"/>
    <property type="project" value="InterPro"/>
</dbReference>
<evidence type="ECO:0000256" key="2">
    <source>
        <dbReference type="ARBA" id="ARBA00022448"/>
    </source>
</evidence>
<dbReference type="CDD" id="cd06261">
    <property type="entry name" value="TM_PBP2"/>
    <property type="match status" value="1"/>
</dbReference>
<accession>A0A9D1TC59</accession>